<gene>
    <name evidence="6" type="ORF">ABIE37_000300</name>
</gene>
<evidence type="ECO:0000256" key="1">
    <source>
        <dbReference type="ARBA" id="ARBA00004141"/>
    </source>
</evidence>
<reference evidence="6 7" key="1">
    <citation type="submission" date="2024-06" db="EMBL/GenBank/DDBJ databases">
        <title>Sorghum-associated microbial communities from plants grown in Nebraska, USA.</title>
        <authorList>
            <person name="Schachtman D."/>
        </authorList>
    </citation>
    <scope>NUCLEOTIDE SEQUENCE [LARGE SCALE GENOMIC DNA]</scope>
    <source>
        <strain evidence="6 7">3552</strain>
    </source>
</reference>
<feature type="transmembrane region" description="Helical" evidence="5">
    <location>
        <begin position="34"/>
        <end position="55"/>
    </location>
</feature>
<evidence type="ECO:0000256" key="5">
    <source>
        <dbReference type="SAM" id="Phobius"/>
    </source>
</evidence>
<evidence type="ECO:0000313" key="6">
    <source>
        <dbReference type="EMBL" id="MET4538545.1"/>
    </source>
</evidence>
<keyword evidence="3 5" id="KW-1133">Transmembrane helix</keyword>
<dbReference type="RefSeq" id="WP_354226051.1">
    <property type="nucleotide sequence ID" value="NZ_JBEPSN010000001.1"/>
</dbReference>
<feature type="transmembrane region" description="Helical" evidence="5">
    <location>
        <begin position="154"/>
        <end position="174"/>
    </location>
</feature>
<comment type="subcellular location">
    <subcellularLocation>
        <location evidence="1">Membrane</location>
        <topology evidence="1">Multi-pass membrane protein</topology>
    </subcellularLocation>
</comment>
<feature type="transmembrane region" description="Helical" evidence="5">
    <location>
        <begin position="380"/>
        <end position="398"/>
    </location>
</feature>
<keyword evidence="7" id="KW-1185">Reference proteome</keyword>
<dbReference type="Gene3D" id="1.20.1740.10">
    <property type="entry name" value="Amino acid/polyamine transporter I"/>
    <property type="match status" value="1"/>
</dbReference>
<dbReference type="Pfam" id="PF13520">
    <property type="entry name" value="AA_permease_2"/>
    <property type="match status" value="1"/>
</dbReference>
<proteinExistence type="predicted"/>
<feature type="transmembrane region" description="Helical" evidence="5">
    <location>
        <begin position="61"/>
        <end position="83"/>
    </location>
</feature>
<evidence type="ECO:0000313" key="7">
    <source>
        <dbReference type="Proteomes" id="UP001549307"/>
    </source>
</evidence>
<feature type="transmembrane region" description="Helical" evidence="5">
    <location>
        <begin position="214"/>
        <end position="234"/>
    </location>
</feature>
<feature type="transmembrane region" description="Helical" evidence="5">
    <location>
        <begin position="307"/>
        <end position="326"/>
    </location>
</feature>
<comment type="caution">
    <text evidence="6">The sequence shown here is derived from an EMBL/GenBank/DDBJ whole genome shotgun (WGS) entry which is preliminary data.</text>
</comment>
<dbReference type="Proteomes" id="UP001549307">
    <property type="component" value="Unassembled WGS sequence"/>
</dbReference>
<dbReference type="PANTHER" id="PTHR43243:SF24">
    <property type="entry name" value="CATIONIC AMINO ACID TRANSPORT INTEGRAL MEMBRANE PROTEIN ROCE-RELATED"/>
    <property type="match status" value="1"/>
</dbReference>
<dbReference type="EMBL" id="JBEPSN010000001">
    <property type="protein sequence ID" value="MET4538545.1"/>
    <property type="molecule type" value="Genomic_DNA"/>
</dbReference>
<dbReference type="GeneID" id="92751278"/>
<protein>
    <submittedName>
        <fullName evidence="6">APA family basic amino acid/polyamine antiporter</fullName>
    </submittedName>
</protein>
<dbReference type="PIRSF" id="PIRSF006060">
    <property type="entry name" value="AA_transporter"/>
    <property type="match status" value="1"/>
</dbReference>
<feature type="transmembrane region" description="Helical" evidence="5">
    <location>
        <begin position="355"/>
        <end position="374"/>
    </location>
</feature>
<name>A0ABV2P1B2_9MICC</name>
<dbReference type="PANTHER" id="PTHR43243">
    <property type="entry name" value="INNER MEMBRANE TRANSPORTER YGJI-RELATED"/>
    <property type="match status" value="1"/>
</dbReference>
<evidence type="ECO:0000256" key="3">
    <source>
        <dbReference type="ARBA" id="ARBA00022989"/>
    </source>
</evidence>
<sequence length="474" mass="49547">MSSLRHVLFRRTTPGTQQSTEQPALTRSMGTFQLSMLGIGATVGTGIFIVFSQAVPVAGPAVIWSFVIAAVVAGLTALCYAEMASAIPASGSSYSYAYATLGEFPALAVGACLLLEYGVSGAAVAVGWSEYLNQALENLFGVRIPEALSSAPEAGGVVNLPAIALVAMCTLLLVRGVRESAKANAAMVMIKLAVLVMFIVVGVTGWNQDHFSNFAPMGIAGITGAAGIIFFSYIGLDAVSTAGNEAKNPSRTMPLAIIITLGVVTALYIAVAVVAIGAQETQAFEGQEAGLAAILQTVTNASWPGTVLALAAIVSIFSVTLVVLYGQTRIFFAMSTDGLVPPVFSRVNARTRTPIAGTFITGSAVAVLAGLLPISFLAEMTSIGTLVAFIVVALAVIIRRAQNPNQPAPFKVPLYPVVPILSIIGCLWIIKDLRPVTLIAFIAWLLLATAFYFTYSIRHSRLRQAPAKEPLPVP</sequence>
<feature type="transmembrane region" description="Helical" evidence="5">
    <location>
        <begin position="104"/>
        <end position="128"/>
    </location>
</feature>
<organism evidence="6 7">
    <name type="scientific">Arthrobacter bambusae</name>
    <dbReference type="NCBI Taxonomy" id="1338426"/>
    <lineage>
        <taxon>Bacteria</taxon>
        <taxon>Bacillati</taxon>
        <taxon>Actinomycetota</taxon>
        <taxon>Actinomycetes</taxon>
        <taxon>Micrococcales</taxon>
        <taxon>Micrococcaceae</taxon>
        <taxon>Arthrobacter</taxon>
    </lineage>
</organism>
<accession>A0ABV2P1B2</accession>
<feature type="transmembrane region" description="Helical" evidence="5">
    <location>
        <begin position="186"/>
        <end position="208"/>
    </location>
</feature>
<feature type="transmembrane region" description="Helical" evidence="5">
    <location>
        <begin position="255"/>
        <end position="278"/>
    </location>
</feature>
<evidence type="ECO:0000256" key="4">
    <source>
        <dbReference type="ARBA" id="ARBA00023136"/>
    </source>
</evidence>
<dbReference type="InterPro" id="IPR002293">
    <property type="entry name" value="AA/rel_permease1"/>
</dbReference>
<keyword evidence="4 5" id="KW-0472">Membrane</keyword>
<keyword evidence="2 5" id="KW-0812">Transmembrane</keyword>
<feature type="transmembrane region" description="Helical" evidence="5">
    <location>
        <begin position="410"/>
        <end position="430"/>
    </location>
</feature>
<feature type="transmembrane region" description="Helical" evidence="5">
    <location>
        <begin position="436"/>
        <end position="455"/>
    </location>
</feature>
<evidence type="ECO:0000256" key="2">
    <source>
        <dbReference type="ARBA" id="ARBA00022692"/>
    </source>
</evidence>